<feature type="binding site" evidence="6">
    <location>
        <position position="145"/>
    </location>
    <ligand>
        <name>substrate</name>
    </ligand>
</feature>
<feature type="binding site" evidence="7">
    <location>
        <position position="41"/>
    </location>
    <ligand>
        <name>NAD(+)</name>
        <dbReference type="ChEBI" id="CHEBI:57540"/>
    </ligand>
</feature>
<evidence type="ECO:0000259" key="11">
    <source>
        <dbReference type="Pfam" id="PF07479"/>
    </source>
</evidence>
<evidence type="ECO:0000256" key="3">
    <source>
        <dbReference type="ARBA" id="ARBA00023027"/>
    </source>
</evidence>
<dbReference type="NCBIfam" id="TIGR03376">
    <property type="entry name" value="glycerol3P_DH"/>
    <property type="match status" value="1"/>
</dbReference>
<dbReference type="Pfam" id="PF01210">
    <property type="entry name" value="NAD_Gly3P_dh_N"/>
    <property type="match status" value="1"/>
</dbReference>
<dbReference type="InterPro" id="IPR006168">
    <property type="entry name" value="G3P_DH_NAD-dep"/>
</dbReference>
<dbReference type="FunFam" id="1.10.1040.10:FF:000004">
    <property type="entry name" value="Glycerol-3-phosphate dehydrogenase [NAD(+)]"/>
    <property type="match status" value="1"/>
</dbReference>
<dbReference type="Pfam" id="PF07479">
    <property type="entry name" value="NAD_Gly3P_dh_C"/>
    <property type="match status" value="1"/>
</dbReference>
<sequence length="381" mass="40921">MPEKVALIGSGNWGSAIATKLGVNVLKPENGFDPVVEMWVFEEYVKFEGGKWERPARGAKPPEGKTWVDEGYSPLTQVINEKHENIIYLPDIPLPVSIHANPDIKSTVTGATMMIFVIPHNFLAPLVPKLQGAFAPGCIGISLIKGIEFKDGKPILISDLLAEEMKKAEGAPVVNMSVLMGANVANEVAKGDFAEATIGCTDLAIGAKWVKLFNTPDFKVDPVADVAGAELCGALKNVVALGAGFVDGLGMGGNTKAAIIRIGLKEMQKFCQVFYGDRNILSETFLESCGVADLVTTCFGGRNRKCADIFAKCIKDGTPKTWDVIEAEELNGQKLQGTGTSKDVMECIHKAGKEKDFPLMVQIHKIAFEGAAPDTIIDINK</sequence>
<gene>
    <name evidence="12" type="ORF">Ctob_001425</name>
</gene>
<name>A0A0M0J3F1_9EUKA</name>
<dbReference type="GO" id="GO:0046168">
    <property type="term" value="P:glycerol-3-phosphate catabolic process"/>
    <property type="evidence" value="ECO:0007669"/>
    <property type="project" value="UniProtKB-UniRule"/>
</dbReference>
<reference evidence="13" key="1">
    <citation type="journal article" date="2015" name="PLoS Genet.">
        <title>Genome Sequence and Transcriptome Analyses of Chrysochromulina tobin: Metabolic Tools for Enhanced Algal Fitness in the Prominent Order Prymnesiales (Haptophyceae).</title>
        <authorList>
            <person name="Hovde B.T."/>
            <person name="Deodato C.R."/>
            <person name="Hunsperger H.M."/>
            <person name="Ryken S.A."/>
            <person name="Yost W."/>
            <person name="Jha R.K."/>
            <person name="Patterson J."/>
            <person name="Monnat R.J. Jr."/>
            <person name="Barlow S.B."/>
            <person name="Starkenburg S.R."/>
            <person name="Cattolico R.A."/>
        </authorList>
    </citation>
    <scope>NUCLEOTIDE SEQUENCE</scope>
    <source>
        <strain evidence="13">CCMP291</strain>
    </source>
</reference>
<keyword evidence="3 7" id="KW-0520">NAD</keyword>
<evidence type="ECO:0000313" key="12">
    <source>
        <dbReference type="EMBL" id="KOO21089.1"/>
    </source>
</evidence>
<dbReference type="GO" id="GO:0042803">
    <property type="term" value="F:protein homodimerization activity"/>
    <property type="evidence" value="ECO:0007669"/>
    <property type="project" value="InterPro"/>
</dbReference>
<evidence type="ECO:0000259" key="10">
    <source>
        <dbReference type="Pfam" id="PF01210"/>
    </source>
</evidence>
<dbReference type="SUPFAM" id="SSF51735">
    <property type="entry name" value="NAD(P)-binding Rossmann-fold domains"/>
    <property type="match status" value="1"/>
</dbReference>
<dbReference type="PANTHER" id="PTHR11728">
    <property type="entry name" value="GLYCEROL-3-PHOSPHATE DEHYDROGENASE"/>
    <property type="match status" value="1"/>
</dbReference>
<evidence type="ECO:0000256" key="5">
    <source>
        <dbReference type="PIRSR" id="PIRSR000114-1"/>
    </source>
</evidence>
<dbReference type="Gene3D" id="3.40.50.720">
    <property type="entry name" value="NAD(P)-binding Rossmann-like Domain"/>
    <property type="match status" value="1"/>
</dbReference>
<dbReference type="GO" id="GO:0005829">
    <property type="term" value="C:cytosol"/>
    <property type="evidence" value="ECO:0007669"/>
    <property type="project" value="TreeGrafter"/>
</dbReference>
<comment type="catalytic activity">
    <reaction evidence="4 9">
        <text>sn-glycerol 3-phosphate + NAD(+) = dihydroxyacetone phosphate + NADH + H(+)</text>
        <dbReference type="Rhea" id="RHEA:11092"/>
        <dbReference type="ChEBI" id="CHEBI:15378"/>
        <dbReference type="ChEBI" id="CHEBI:57540"/>
        <dbReference type="ChEBI" id="CHEBI:57597"/>
        <dbReference type="ChEBI" id="CHEBI:57642"/>
        <dbReference type="ChEBI" id="CHEBI:57945"/>
        <dbReference type="EC" id="1.1.1.8"/>
    </reaction>
</comment>
<dbReference type="Gene3D" id="1.10.1040.10">
    <property type="entry name" value="N-(1-d-carboxylethyl)-l-norvaline Dehydrogenase, domain 2"/>
    <property type="match status" value="1"/>
</dbReference>
<dbReference type="GO" id="GO:0141152">
    <property type="term" value="F:glycerol-3-phosphate dehydrogenase (NAD+) activity"/>
    <property type="evidence" value="ECO:0007669"/>
    <property type="project" value="UniProtKB-UniRule"/>
</dbReference>
<feature type="binding site" evidence="7">
    <location>
        <begin position="9"/>
        <end position="14"/>
    </location>
    <ligand>
        <name>NAD(+)</name>
        <dbReference type="ChEBI" id="CHEBI:57540"/>
    </ligand>
</feature>
<dbReference type="OrthoDB" id="10263760at2759"/>
<feature type="binding site" evidence="7">
    <location>
        <position position="185"/>
    </location>
    <ligand>
        <name>NAD(+)</name>
        <dbReference type="ChEBI" id="CHEBI:57540"/>
    </ligand>
</feature>
<dbReference type="GO" id="GO:0051287">
    <property type="term" value="F:NAD binding"/>
    <property type="evidence" value="ECO:0007669"/>
    <property type="project" value="UniProtKB-UniRule"/>
</dbReference>
<dbReference type="InterPro" id="IPR008927">
    <property type="entry name" value="6-PGluconate_DH-like_C_sf"/>
</dbReference>
<comment type="caution">
    <text evidence="12">The sequence shown here is derived from an EMBL/GenBank/DDBJ whole genome shotgun (WGS) entry which is preliminary data.</text>
</comment>
<proteinExistence type="inferred from homology"/>
<dbReference type="SUPFAM" id="SSF48179">
    <property type="entry name" value="6-phosphogluconate dehydrogenase C-terminal domain-like"/>
    <property type="match status" value="1"/>
</dbReference>
<dbReference type="GO" id="GO:0005975">
    <property type="term" value="P:carbohydrate metabolic process"/>
    <property type="evidence" value="ECO:0007669"/>
    <property type="project" value="InterPro"/>
</dbReference>
<evidence type="ECO:0000256" key="7">
    <source>
        <dbReference type="PIRSR" id="PIRSR000114-3"/>
    </source>
</evidence>
<keyword evidence="2 8" id="KW-0560">Oxidoreductase</keyword>
<dbReference type="InterPro" id="IPR006109">
    <property type="entry name" value="G3P_DH_NAD-dep_C"/>
</dbReference>
<accession>A0A0M0J3F1</accession>
<dbReference type="EC" id="1.1.1.8" evidence="9"/>
<organism evidence="12 13">
    <name type="scientific">Chrysochromulina tobinii</name>
    <dbReference type="NCBI Taxonomy" id="1460289"/>
    <lineage>
        <taxon>Eukaryota</taxon>
        <taxon>Haptista</taxon>
        <taxon>Haptophyta</taxon>
        <taxon>Prymnesiophyceae</taxon>
        <taxon>Prymnesiales</taxon>
        <taxon>Chrysochromulinaceae</taxon>
        <taxon>Chrysochromulina</taxon>
    </lineage>
</organism>
<feature type="binding site" evidence="6">
    <location>
        <begin position="302"/>
        <end position="303"/>
    </location>
    <ligand>
        <name>substrate</name>
    </ligand>
</feature>
<evidence type="ECO:0000256" key="1">
    <source>
        <dbReference type="ARBA" id="ARBA00011009"/>
    </source>
</evidence>
<feature type="domain" description="Glycerol-3-phosphate dehydrogenase NAD-dependent N-terminal" evidence="10">
    <location>
        <begin position="4"/>
        <end position="203"/>
    </location>
</feature>
<feature type="active site" description="Proton acceptor" evidence="5">
    <location>
        <position position="236"/>
    </location>
</feature>
<dbReference type="EMBL" id="JWZX01003390">
    <property type="protein sequence ID" value="KOO21089.1"/>
    <property type="molecule type" value="Genomic_DNA"/>
</dbReference>
<dbReference type="InterPro" id="IPR017751">
    <property type="entry name" value="G3P_DH_NAD-dep_euk"/>
</dbReference>
<feature type="binding site" evidence="7">
    <location>
        <position position="302"/>
    </location>
    <ligand>
        <name>NAD(+)</name>
        <dbReference type="ChEBI" id="CHEBI:57540"/>
    </ligand>
</feature>
<evidence type="ECO:0000313" key="13">
    <source>
        <dbReference type="Proteomes" id="UP000037460"/>
    </source>
</evidence>
<dbReference type="PROSITE" id="PS00957">
    <property type="entry name" value="NAD_G3PDH"/>
    <property type="match status" value="1"/>
</dbReference>
<dbReference type="InterPro" id="IPR036291">
    <property type="entry name" value="NAD(P)-bd_dom_sf"/>
</dbReference>
<feature type="binding site" evidence="7">
    <location>
        <position position="334"/>
    </location>
    <ligand>
        <name>NAD(+)</name>
        <dbReference type="ChEBI" id="CHEBI:57540"/>
    </ligand>
</feature>
<dbReference type="InterPro" id="IPR013328">
    <property type="entry name" value="6PGD_dom2"/>
</dbReference>
<comment type="similarity">
    <text evidence="1 8">Belongs to the NAD-dependent glycerol-3-phosphate dehydrogenase family.</text>
</comment>
<protein>
    <recommendedName>
        <fullName evidence="9">Glycerol-3-phosphate dehydrogenase [NAD(+)]</fullName>
        <ecNumber evidence="9">1.1.1.8</ecNumber>
    </recommendedName>
</protein>
<dbReference type="InterPro" id="IPR011128">
    <property type="entry name" value="G3P_DH_NAD-dep_N"/>
</dbReference>
<evidence type="ECO:0000256" key="2">
    <source>
        <dbReference type="ARBA" id="ARBA00023002"/>
    </source>
</evidence>
<evidence type="ECO:0000256" key="4">
    <source>
        <dbReference type="ARBA" id="ARBA00048683"/>
    </source>
</evidence>
<dbReference type="PRINTS" id="PR00077">
    <property type="entry name" value="GPDHDRGNASE"/>
</dbReference>
<feature type="domain" description="Glycerol-3-phosphate dehydrogenase NAD-dependent C-terminal" evidence="11">
    <location>
        <begin position="225"/>
        <end position="377"/>
    </location>
</feature>
<dbReference type="AlphaFoldDB" id="A0A0M0J3F1"/>
<keyword evidence="13" id="KW-1185">Reference proteome</keyword>
<evidence type="ECO:0000256" key="8">
    <source>
        <dbReference type="RuleBase" id="RU000437"/>
    </source>
</evidence>
<evidence type="ECO:0000256" key="9">
    <source>
        <dbReference type="RuleBase" id="RU361243"/>
    </source>
</evidence>
<evidence type="ECO:0000256" key="6">
    <source>
        <dbReference type="PIRSR" id="PIRSR000114-2"/>
    </source>
</evidence>
<feature type="binding site" evidence="7">
    <location>
        <position position="122"/>
    </location>
    <ligand>
        <name>NAD(+)</name>
        <dbReference type="ChEBI" id="CHEBI:57540"/>
    </ligand>
</feature>
<feature type="binding site" evidence="7">
    <location>
        <position position="336"/>
    </location>
    <ligand>
        <name>NAD(+)</name>
        <dbReference type="ChEBI" id="CHEBI:57540"/>
    </ligand>
</feature>
<dbReference type="PANTHER" id="PTHR11728:SF8">
    <property type="entry name" value="GLYCEROL-3-PHOSPHATE DEHYDROGENASE [NAD(+)]-RELATED"/>
    <property type="match status" value="1"/>
</dbReference>
<dbReference type="Proteomes" id="UP000037460">
    <property type="component" value="Unassembled WGS sequence"/>
</dbReference>
<dbReference type="PIRSF" id="PIRSF000114">
    <property type="entry name" value="Glycerol-3-P_dh"/>
    <property type="match status" value="1"/>
</dbReference>